<evidence type="ECO:0000313" key="3">
    <source>
        <dbReference type="Proteomes" id="UP001152320"/>
    </source>
</evidence>
<dbReference type="EMBL" id="JAIZAY010000018">
    <property type="protein sequence ID" value="KAJ8024845.1"/>
    <property type="molecule type" value="Genomic_DNA"/>
</dbReference>
<protein>
    <submittedName>
        <fullName evidence="2">Uncharacterized protein</fullName>
    </submittedName>
</protein>
<evidence type="ECO:0000256" key="1">
    <source>
        <dbReference type="SAM" id="SignalP"/>
    </source>
</evidence>
<feature type="chain" id="PRO_5040306924" evidence="1">
    <location>
        <begin position="19"/>
        <end position="160"/>
    </location>
</feature>
<accession>A0A9Q1BFP0</accession>
<comment type="caution">
    <text evidence="2">The sequence shown here is derived from an EMBL/GenBank/DDBJ whole genome shotgun (WGS) entry which is preliminary data.</text>
</comment>
<name>A0A9Q1BFP0_HOLLE</name>
<organism evidence="2 3">
    <name type="scientific">Holothuria leucospilota</name>
    <name type="common">Black long sea cucumber</name>
    <name type="synonym">Mertensiothuria leucospilota</name>
    <dbReference type="NCBI Taxonomy" id="206669"/>
    <lineage>
        <taxon>Eukaryota</taxon>
        <taxon>Metazoa</taxon>
        <taxon>Echinodermata</taxon>
        <taxon>Eleutherozoa</taxon>
        <taxon>Echinozoa</taxon>
        <taxon>Holothuroidea</taxon>
        <taxon>Aspidochirotacea</taxon>
        <taxon>Aspidochirotida</taxon>
        <taxon>Holothuriidae</taxon>
        <taxon>Holothuria</taxon>
    </lineage>
</organism>
<sequence length="160" mass="17578">MLVSLGLLSTLLARKVTPRNFTSAGFANPQTTGQITFLTFLNLTPAQRWQHVKEHHGCFSCLKKAGRDHRMSNCRRKRACSEVVNGTQCVQFHHPLLHLPAGSVSGIVGVALDTKDEAQLPVVEVDIEVPRGMKQRGNILLDCGAQISLIRTSLAEQLNL</sequence>
<proteinExistence type="predicted"/>
<dbReference type="AlphaFoldDB" id="A0A9Q1BFP0"/>
<dbReference type="Proteomes" id="UP001152320">
    <property type="component" value="Chromosome 18"/>
</dbReference>
<dbReference type="OrthoDB" id="10055784at2759"/>
<evidence type="ECO:0000313" key="2">
    <source>
        <dbReference type="EMBL" id="KAJ8024845.1"/>
    </source>
</evidence>
<keyword evidence="1" id="KW-0732">Signal</keyword>
<keyword evidence="3" id="KW-1185">Reference proteome</keyword>
<reference evidence="2" key="1">
    <citation type="submission" date="2021-10" db="EMBL/GenBank/DDBJ databases">
        <title>Tropical sea cucumber genome reveals ecological adaptation and Cuvierian tubules defense mechanism.</title>
        <authorList>
            <person name="Chen T."/>
        </authorList>
    </citation>
    <scope>NUCLEOTIDE SEQUENCE</scope>
    <source>
        <strain evidence="2">Nanhai2018</strain>
        <tissue evidence="2">Muscle</tissue>
    </source>
</reference>
<gene>
    <name evidence="2" type="ORF">HOLleu_34873</name>
</gene>
<feature type="signal peptide" evidence="1">
    <location>
        <begin position="1"/>
        <end position="18"/>
    </location>
</feature>